<evidence type="ECO:0000256" key="2">
    <source>
        <dbReference type="SAM" id="Phobius"/>
    </source>
</evidence>
<sequence>MKLGAVYKWGFNEPWLEPKEENKRSIGRPKGNEKRKMGLGVKLCILLLLSLAIFSSARNTISLSADEIGLAAEGRSLMAGLEDYDEPTANPGHDPPSRARDSGRNGGGRRG</sequence>
<name>A0ABR2PPZ9_9ROSI</name>
<dbReference type="EMBL" id="JBBPBN010000054">
    <property type="protein sequence ID" value="KAK8990316.1"/>
    <property type="molecule type" value="Genomic_DNA"/>
</dbReference>
<dbReference type="PANTHER" id="PTHR37177">
    <property type="entry name" value="PROTEIN PSY1"/>
    <property type="match status" value="1"/>
</dbReference>
<evidence type="ECO:0000313" key="3">
    <source>
        <dbReference type="EMBL" id="KAK8990316.1"/>
    </source>
</evidence>
<dbReference type="PANTHER" id="PTHR37177:SF4">
    <property type="entry name" value="PROTEIN PSY1"/>
    <property type="match status" value="1"/>
</dbReference>
<keyword evidence="2" id="KW-1133">Transmembrane helix</keyword>
<keyword evidence="2" id="KW-0812">Transmembrane</keyword>
<evidence type="ECO:0000313" key="4">
    <source>
        <dbReference type="Proteomes" id="UP001396334"/>
    </source>
</evidence>
<organism evidence="3 4">
    <name type="scientific">Hibiscus sabdariffa</name>
    <name type="common">roselle</name>
    <dbReference type="NCBI Taxonomy" id="183260"/>
    <lineage>
        <taxon>Eukaryota</taxon>
        <taxon>Viridiplantae</taxon>
        <taxon>Streptophyta</taxon>
        <taxon>Embryophyta</taxon>
        <taxon>Tracheophyta</taxon>
        <taxon>Spermatophyta</taxon>
        <taxon>Magnoliopsida</taxon>
        <taxon>eudicotyledons</taxon>
        <taxon>Gunneridae</taxon>
        <taxon>Pentapetalae</taxon>
        <taxon>rosids</taxon>
        <taxon>malvids</taxon>
        <taxon>Malvales</taxon>
        <taxon>Malvaceae</taxon>
        <taxon>Malvoideae</taxon>
        <taxon>Hibiscus</taxon>
    </lineage>
</organism>
<gene>
    <name evidence="3" type="ORF">V6N11_009021</name>
</gene>
<dbReference type="InterPro" id="IPR034430">
    <property type="entry name" value="PSY"/>
</dbReference>
<keyword evidence="4" id="KW-1185">Reference proteome</keyword>
<keyword evidence="2" id="KW-0472">Membrane</keyword>
<evidence type="ECO:0000256" key="1">
    <source>
        <dbReference type="SAM" id="MobiDB-lite"/>
    </source>
</evidence>
<comment type="caution">
    <text evidence="3">The sequence shown here is derived from an EMBL/GenBank/DDBJ whole genome shotgun (WGS) entry which is preliminary data.</text>
</comment>
<feature type="transmembrane region" description="Helical" evidence="2">
    <location>
        <begin position="39"/>
        <end position="57"/>
    </location>
</feature>
<dbReference type="Proteomes" id="UP001396334">
    <property type="component" value="Unassembled WGS sequence"/>
</dbReference>
<proteinExistence type="predicted"/>
<feature type="region of interest" description="Disordered" evidence="1">
    <location>
        <begin position="81"/>
        <end position="111"/>
    </location>
</feature>
<reference evidence="3 4" key="1">
    <citation type="journal article" date="2024" name="G3 (Bethesda)">
        <title>Genome assembly of Hibiscus sabdariffa L. provides insights into metabolisms of medicinal natural products.</title>
        <authorList>
            <person name="Kim T."/>
        </authorList>
    </citation>
    <scope>NUCLEOTIDE SEQUENCE [LARGE SCALE GENOMIC DNA]</scope>
    <source>
        <strain evidence="3">TK-2024</strain>
        <tissue evidence="3">Old leaves</tissue>
    </source>
</reference>
<protein>
    <submittedName>
        <fullName evidence="3">Uncharacterized protein</fullName>
    </submittedName>
</protein>
<accession>A0ABR2PPZ9</accession>